<proteinExistence type="predicted"/>
<evidence type="ECO:0000313" key="3">
    <source>
        <dbReference type="Proteomes" id="UP000257109"/>
    </source>
</evidence>
<feature type="non-terminal residue" evidence="2">
    <location>
        <position position="1"/>
    </location>
</feature>
<comment type="caution">
    <text evidence="2">The sequence shown here is derived from an EMBL/GenBank/DDBJ whole genome shotgun (WGS) entry which is preliminary data.</text>
</comment>
<organism evidence="2 3">
    <name type="scientific">Mucuna pruriens</name>
    <name type="common">Velvet bean</name>
    <name type="synonym">Dolichos pruriens</name>
    <dbReference type="NCBI Taxonomy" id="157652"/>
    <lineage>
        <taxon>Eukaryota</taxon>
        <taxon>Viridiplantae</taxon>
        <taxon>Streptophyta</taxon>
        <taxon>Embryophyta</taxon>
        <taxon>Tracheophyta</taxon>
        <taxon>Spermatophyta</taxon>
        <taxon>Magnoliopsida</taxon>
        <taxon>eudicotyledons</taxon>
        <taxon>Gunneridae</taxon>
        <taxon>Pentapetalae</taxon>
        <taxon>rosids</taxon>
        <taxon>fabids</taxon>
        <taxon>Fabales</taxon>
        <taxon>Fabaceae</taxon>
        <taxon>Papilionoideae</taxon>
        <taxon>50 kb inversion clade</taxon>
        <taxon>NPAAA clade</taxon>
        <taxon>indigoferoid/millettioid clade</taxon>
        <taxon>Phaseoleae</taxon>
        <taxon>Mucuna</taxon>
    </lineage>
</organism>
<evidence type="ECO:0000313" key="2">
    <source>
        <dbReference type="EMBL" id="RDY05467.1"/>
    </source>
</evidence>
<dbReference type="EMBL" id="QJKJ01001874">
    <property type="protein sequence ID" value="RDY05467.1"/>
    <property type="molecule type" value="Genomic_DNA"/>
</dbReference>
<reference evidence="2" key="1">
    <citation type="submission" date="2018-05" db="EMBL/GenBank/DDBJ databases">
        <title>Draft genome of Mucuna pruriens seed.</title>
        <authorList>
            <person name="Nnadi N.E."/>
            <person name="Vos R."/>
            <person name="Hasami M.H."/>
            <person name="Devisetty U.K."/>
            <person name="Aguiy J.C."/>
        </authorList>
    </citation>
    <scope>NUCLEOTIDE SEQUENCE [LARGE SCALE GENOMIC DNA]</scope>
    <source>
        <strain evidence="2">JCA_2017</strain>
    </source>
</reference>
<dbReference type="AlphaFoldDB" id="A0A371HRS2"/>
<feature type="region of interest" description="Disordered" evidence="1">
    <location>
        <begin position="125"/>
        <end position="164"/>
    </location>
</feature>
<name>A0A371HRS2_MUCPR</name>
<dbReference type="Proteomes" id="UP000257109">
    <property type="component" value="Unassembled WGS sequence"/>
</dbReference>
<protein>
    <submittedName>
        <fullName evidence="2">Uncharacterized protein</fullName>
    </submittedName>
</protein>
<accession>A0A371HRS2</accession>
<keyword evidence="3" id="KW-1185">Reference proteome</keyword>
<dbReference type="OrthoDB" id="778454at2759"/>
<feature type="compositionally biased region" description="Polar residues" evidence="1">
    <location>
        <begin position="125"/>
        <end position="137"/>
    </location>
</feature>
<gene>
    <name evidence="2" type="ORF">CR513_10703</name>
</gene>
<sequence length="304" mass="34084">MDQSMIDAASGGALMDKMSAVTRHLIFSMASNTQQFGIRGASQSRMVNEISVVDNLGLENQLPKLTSLVRQLVVAQHQPSAAARVCGICTSLKHPTDMCPTLQENESDYPESVGAISGYQYGKQPYQSRPTDNQQFGKQPFRPRLSSGPYAAQQFRPAPNAPQRPACYQQLTPQSQVPPFHQQQQSRMPVQDNSPSLENLMKQLATSNLEFQQTMSSNNMQFQQNMNVTSAGSSNLLPQTIPNPKGNAMEKNYLNQHRNSCRDQLMPILSWILTYKCFKKTKLSYCRFQPEPSQQRSLTLMKNC</sequence>
<evidence type="ECO:0000256" key="1">
    <source>
        <dbReference type="SAM" id="MobiDB-lite"/>
    </source>
</evidence>